<dbReference type="AlphaFoldDB" id="A0A4S4K3Y7"/>
<proteinExistence type="predicted"/>
<dbReference type="InterPro" id="IPR006748">
    <property type="entry name" value="NH2Glyco/OHUrea_AB-resist_kin"/>
</dbReference>
<evidence type="ECO:0008006" key="3">
    <source>
        <dbReference type="Google" id="ProtNLM"/>
    </source>
</evidence>
<reference evidence="1 2" key="1">
    <citation type="submission" date="2014-01" db="EMBL/GenBank/DDBJ databases">
        <title>Draft genome sequencing of Bacillus alcalophilus CGMCC 1.3604.</title>
        <authorList>
            <person name="Yang J."/>
            <person name="Diao L."/>
            <person name="Yang S."/>
        </authorList>
    </citation>
    <scope>NUCLEOTIDE SEQUENCE [LARGE SCALE GENOMIC DNA]</scope>
    <source>
        <strain evidence="1 2">CGMCC 1.3604</strain>
    </source>
</reference>
<sequence length="339" mass="38615">MRSGLKKVGELVLIRFKIRKERKMMDGKNELVPQFVQQKAKSLGDEGEKWLHHLKDMIDDLEQRWGIRVEQTLEGGSEAFVAEVTTQDGNNAILKLMMPQMEGNSVFEQEVTALRVANGDGYVRLIKAELSQRAILLERLGPPLHQLGYSTKEEMEIICSLLKRSWQPIQQPHQLQSIDELIKWFTNFIPELWNNLGKPCSKALIDQSLTFLESRLTNIDFTKAVLVHGDAHHGNVLQDLTKTHPSFKLIDPDGLIGEPSYDLGVLMREWLDELIEDPLEIGKKRCALLGQLTGVDTQGIWEWGYIQSVSTGLFLIKSDQEQFGRNMLKVAEAWKKISS</sequence>
<gene>
    <name evidence="1" type="ORF">AJ85_08850</name>
</gene>
<dbReference type="Proteomes" id="UP000297014">
    <property type="component" value="Unassembled WGS sequence"/>
</dbReference>
<comment type="caution">
    <text evidence="1">The sequence shown here is derived from an EMBL/GenBank/DDBJ whole genome shotgun (WGS) entry which is preliminary data.</text>
</comment>
<dbReference type="GO" id="GO:0019748">
    <property type="term" value="P:secondary metabolic process"/>
    <property type="evidence" value="ECO:0007669"/>
    <property type="project" value="InterPro"/>
</dbReference>
<evidence type="ECO:0000313" key="1">
    <source>
        <dbReference type="EMBL" id="THG90779.1"/>
    </source>
</evidence>
<dbReference type="InterPro" id="IPR011009">
    <property type="entry name" value="Kinase-like_dom_sf"/>
</dbReference>
<organism evidence="1 2">
    <name type="scientific">Alkalihalobacillus alcalophilus ATCC 27647 = CGMCC 1.3604</name>
    <dbReference type="NCBI Taxonomy" id="1218173"/>
    <lineage>
        <taxon>Bacteria</taxon>
        <taxon>Bacillati</taxon>
        <taxon>Bacillota</taxon>
        <taxon>Bacilli</taxon>
        <taxon>Bacillales</taxon>
        <taxon>Bacillaceae</taxon>
        <taxon>Alkalihalobacillus</taxon>
    </lineage>
</organism>
<dbReference type="SUPFAM" id="SSF56112">
    <property type="entry name" value="Protein kinase-like (PK-like)"/>
    <property type="match status" value="1"/>
</dbReference>
<protein>
    <recommendedName>
        <fullName evidence="3">Aminoglycoside/hydroxyurea antibiotic resistance kinase</fullName>
    </recommendedName>
</protein>
<dbReference type="EMBL" id="JALP01000117">
    <property type="protein sequence ID" value="THG90779.1"/>
    <property type="molecule type" value="Genomic_DNA"/>
</dbReference>
<dbReference type="RefSeq" id="WP_003323349.1">
    <property type="nucleotide sequence ID" value="NZ_JALP01000117.1"/>
</dbReference>
<dbReference type="OrthoDB" id="179394at2"/>
<accession>A0A4S4K3Y7</accession>
<dbReference type="Pfam" id="PF04655">
    <property type="entry name" value="APH_6_hur"/>
    <property type="match status" value="1"/>
</dbReference>
<name>A0A4S4K3Y7_ALKAL</name>
<dbReference type="Gene3D" id="1.10.510.10">
    <property type="entry name" value="Transferase(Phosphotransferase) domain 1"/>
    <property type="match status" value="1"/>
</dbReference>
<dbReference type="GO" id="GO:0016773">
    <property type="term" value="F:phosphotransferase activity, alcohol group as acceptor"/>
    <property type="evidence" value="ECO:0007669"/>
    <property type="project" value="InterPro"/>
</dbReference>
<evidence type="ECO:0000313" key="2">
    <source>
        <dbReference type="Proteomes" id="UP000297014"/>
    </source>
</evidence>